<organism evidence="3 4">
    <name type="scientific">Marinobacter zhejiangensis</name>
    <dbReference type="NCBI Taxonomy" id="488535"/>
    <lineage>
        <taxon>Bacteria</taxon>
        <taxon>Pseudomonadati</taxon>
        <taxon>Pseudomonadota</taxon>
        <taxon>Gammaproteobacteria</taxon>
        <taxon>Pseudomonadales</taxon>
        <taxon>Marinobacteraceae</taxon>
        <taxon>Marinobacter</taxon>
    </lineage>
</organism>
<dbReference type="AlphaFoldDB" id="A0A1I4QW20"/>
<proteinExistence type="predicted"/>
<dbReference type="STRING" id="488535.SAMN04487963_2605"/>
<accession>A0A1I4QW20</accession>
<feature type="coiled-coil region" evidence="1">
    <location>
        <begin position="335"/>
        <end position="381"/>
    </location>
</feature>
<name>A0A1I4QW20_9GAMM</name>
<dbReference type="InterPro" id="IPR007139">
    <property type="entry name" value="DUF349"/>
</dbReference>
<sequence length="818" mass="92370">MAAFIRKLFKTRKATQAPAPKQVTPSPVAQPRDNQGDLKTEQDAILNAQPTLQQLETLAIEGVTSDIRQRAATDIADREALNRIQKAAKGKDKGVYQLVRHKLQQIKQQETEQNQLQERLQTLIRQAEDQARSEDTNLYEPRFEALLQQWQPLEPEATPEQAAAFLQACHGCRERIAALAAEAADQQRHADQAQQRISTIELLNTTLDDLRTAATTALPSLSALDALQKTQENRWLEATRDTQVQKSEQKQYEASMQNLKSFLGAVRRYSAAGESLQALLEQVEDDALKPDQKTGAQALVADIDWPTGFANPEPLQRLSSLLKTVSPRVERSGDDEQQKQRAKALADILDQLEQALESRQLKESRQLFKKAQQTQKNLDKRHARSLQARLQLLAGQLHDLNDWQGFATSPKQQALCEQMEYLAEQPMEPEAKAERIKELQTEWRKLGGSSDRTLWDRFKKASDAAYEPCKAYFSAKSDLKQSNLDKRGLICDELDNFVTNSDLSDADWKAVDQILRTARDEWKAAWPVEFRDNRSVQKRFDSLLKRLEAPLNAEREKNEALKQAIIERAEALVELEPLAEAMNQAKALQGEWQAVGITRHREDRKLWKAFRSACDRIFERRDAERSTQQQQTEAADKHLEEVLGQTAEVNATQASAAAIAEALKTLDTVAGQRLSRPMSERLSSERARLKSLKEQQALADRIASWHHYIDASQDNPAELSAPEAWARRSSALDTLSARELVIRAEILSEVPSPDQDQALRMEIQVKRLSDGLGGGQTESNHADQLESLVAYWCLGLDHSDRQPEMATRLKQALTATLR</sequence>
<evidence type="ECO:0008006" key="5">
    <source>
        <dbReference type="Google" id="ProtNLM"/>
    </source>
</evidence>
<reference evidence="4" key="1">
    <citation type="submission" date="2016-10" db="EMBL/GenBank/DDBJ databases">
        <authorList>
            <person name="Varghese N."/>
            <person name="Submissions S."/>
        </authorList>
    </citation>
    <scope>NUCLEOTIDE SEQUENCE [LARGE SCALE GENOMIC DNA]</scope>
    <source>
        <strain evidence="4">CGMCC 1.7061</strain>
    </source>
</reference>
<gene>
    <name evidence="3" type="ORF">SAMN04487963_2605</name>
</gene>
<evidence type="ECO:0000256" key="2">
    <source>
        <dbReference type="SAM" id="MobiDB-lite"/>
    </source>
</evidence>
<evidence type="ECO:0000313" key="3">
    <source>
        <dbReference type="EMBL" id="SFM44249.1"/>
    </source>
</evidence>
<dbReference type="OrthoDB" id="5523335at2"/>
<evidence type="ECO:0000256" key="1">
    <source>
        <dbReference type="SAM" id="Coils"/>
    </source>
</evidence>
<dbReference type="Pfam" id="PF03993">
    <property type="entry name" value="DUF349"/>
    <property type="match status" value="2"/>
</dbReference>
<dbReference type="RefSeq" id="WP_092023190.1">
    <property type="nucleotide sequence ID" value="NZ_FOUE01000003.1"/>
</dbReference>
<evidence type="ECO:0000313" key="4">
    <source>
        <dbReference type="Proteomes" id="UP000198519"/>
    </source>
</evidence>
<protein>
    <recommendedName>
        <fullName evidence="5">DUF349 domain-containing protein</fullName>
    </recommendedName>
</protein>
<keyword evidence="1" id="KW-0175">Coiled coil</keyword>
<keyword evidence="4" id="KW-1185">Reference proteome</keyword>
<dbReference type="Proteomes" id="UP000198519">
    <property type="component" value="Unassembled WGS sequence"/>
</dbReference>
<feature type="region of interest" description="Disordered" evidence="2">
    <location>
        <begin position="12"/>
        <end position="38"/>
    </location>
</feature>
<feature type="coiled-coil region" evidence="1">
    <location>
        <begin position="99"/>
        <end position="137"/>
    </location>
</feature>
<dbReference type="EMBL" id="FOUE01000003">
    <property type="protein sequence ID" value="SFM44249.1"/>
    <property type="molecule type" value="Genomic_DNA"/>
</dbReference>